<dbReference type="InterPro" id="IPR027417">
    <property type="entry name" value="P-loop_NTPase"/>
</dbReference>
<dbReference type="Pfam" id="PF00437">
    <property type="entry name" value="T2SSE"/>
    <property type="match status" value="1"/>
</dbReference>
<dbReference type="InterPro" id="IPR003593">
    <property type="entry name" value="AAA+_ATPase"/>
</dbReference>
<evidence type="ECO:0000256" key="1">
    <source>
        <dbReference type="ARBA" id="ARBA00006611"/>
    </source>
</evidence>
<dbReference type="EMBL" id="CABVQT010000001">
    <property type="protein sequence ID" value="VWC75685.1"/>
    <property type="molecule type" value="Genomic_DNA"/>
</dbReference>
<organism evidence="4 5">
    <name type="scientific">Burkholderia contaminans</name>
    <dbReference type="NCBI Taxonomy" id="488447"/>
    <lineage>
        <taxon>Bacteria</taxon>
        <taxon>Pseudomonadati</taxon>
        <taxon>Pseudomonadota</taxon>
        <taxon>Betaproteobacteria</taxon>
        <taxon>Burkholderiales</taxon>
        <taxon>Burkholderiaceae</taxon>
        <taxon>Burkholderia</taxon>
        <taxon>Burkholderia cepacia complex</taxon>
    </lineage>
</organism>
<dbReference type="SMART" id="SM00382">
    <property type="entry name" value="AAA"/>
    <property type="match status" value="1"/>
</dbReference>
<dbReference type="CDD" id="cd01130">
    <property type="entry name" value="VirB11-like_ATPase"/>
    <property type="match status" value="1"/>
</dbReference>
<gene>
    <name evidence="4" type="ORF">BCO71171_00111</name>
</gene>
<feature type="domain" description="AAA+ ATPase" evidence="3">
    <location>
        <begin position="224"/>
        <end position="447"/>
    </location>
</feature>
<name>A0A6P2V5D0_9BURK</name>
<dbReference type="InterPro" id="IPR001482">
    <property type="entry name" value="T2SS/T4SS_dom"/>
</dbReference>
<comment type="similarity">
    <text evidence="1">Belongs to the GSP E family.</text>
</comment>
<dbReference type="PANTHER" id="PTHR30486">
    <property type="entry name" value="TWITCHING MOTILITY PROTEIN PILT"/>
    <property type="match status" value="1"/>
</dbReference>
<dbReference type="Gene3D" id="3.40.50.300">
    <property type="entry name" value="P-loop containing nucleotide triphosphate hydrolases"/>
    <property type="match status" value="1"/>
</dbReference>
<accession>A0A6P2V5D0</accession>
<evidence type="ECO:0000259" key="3">
    <source>
        <dbReference type="SMART" id="SM00382"/>
    </source>
</evidence>
<dbReference type="Gene3D" id="3.30.450.380">
    <property type="match status" value="1"/>
</dbReference>
<evidence type="ECO:0000313" key="4">
    <source>
        <dbReference type="EMBL" id="VWC75685.1"/>
    </source>
</evidence>
<feature type="region of interest" description="Disordered" evidence="2">
    <location>
        <begin position="1"/>
        <end position="30"/>
    </location>
</feature>
<evidence type="ECO:0000313" key="5">
    <source>
        <dbReference type="Proteomes" id="UP000494182"/>
    </source>
</evidence>
<sequence length="455" mass="50948">MSLREQMSLQRAQPLATGSEPAGPAHSSVRDAYQKLRREIHLAVLERVELERLSRMPQESVRMEIGLLITRILDEERLPANDIERRQLAIDVYDEMFGFGPLEALLRDPTVSDILVNTYRQVYVERFGQLELTDVTFYDDAHLMKVIEKIVSRVGRRIDESSPMVDARLPDGSRVNAIIPPSAIDGPLMSIRRFAVNPLKMDDLVRYHSLTPPMAELLDALSHAKVNVLVSGGTGSGKTTLLNILSGFIPRNERIVTIEDAAELQLQQPHVLRLETRPPNIEGKGEITQRTLVRNALRMRPDRIILGEVRGAEALDMLNAMNTGHEGSLATIHANTPRDALTRLENMISVSGLTLPPKTMRQQITSAISVVVQAARLTDGRRKIVSIQELTGMEGDIINMQEIFTFKRTGVDRDGSVRGHFCATGVRPKFVERLQAFGINLPDSLYDPSQRYETN</sequence>
<evidence type="ECO:0000256" key="2">
    <source>
        <dbReference type="SAM" id="MobiDB-lite"/>
    </source>
</evidence>
<dbReference type="AlphaFoldDB" id="A0A6P2V5D0"/>
<dbReference type="RefSeq" id="WP_174970579.1">
    <property type="nucleotide sequence ID" value="NZ_CABVQT010000001.1"/>
</dbReference>
<dbReference type="SUPFAM" id="SSF52540">
    <property type="entry name" value="P-loop containing nucleoside triphosphate hydrolases"/>
    <property type="match status" value="1"/>
</dbReference>
<dbReference type="PANTHER" id="PTHR30486:SF15">
    <property type="entry name" value="TYPE II_IV SECRETION SYSTEM ATPASE"/>
    <property type="match status" value="1"/>
</dbReference>
<reference evidence="4 5" key="1">
    <citation type="submission" date="2019-09" db="EMBL/GenBank/DDBJ databases">
        <authorList>
            <person name="Depoorter E."/>
        </authorList>
    </citation>
    <scope>NUCLEOTIDE SEQUENCE [LARGE SCALE GENOMIC DNA]</scope>
    <source>
        <strain evidence="4">R-71171</strain>
    </source>
</reference>
<proteinExistence type="inferred from homology"/>
<protein>
    <submittedName>
        <fullName evidence="4">Pilus assembly protein CpaF</fullName>
    </submittedName>
</protein>
<dbReference type="GO" id="GO:0016887">
    <property type="term" value="F:ATP hydrolysis activity"/>
    <property type="evidence" value="ECO:0007669"/>
    <property type="project" value="InterPro"/>
</dbReference>
<feature type="compositionally biased region" description="Polar residues" evidence="2">
    <location>
        <begin position="1"/>
        <end position="11"/>
    </location>
</feature>
<dbReference type="Proteomes" id="UP000494182">
    <property type="component" value="Unassembled WGS sequence"/>
</dbReference>
<dbReference type="InterPro" id="IPR050921">
    <property type="entry name" value="T4SS_GSP_E_ATPase"/>
</dbReference>